<name>A0A1W1D8V1_9ZZZZ</name>
<proteinExistence type="predicted"/>
<accession>A0A1W1D8V1</accession>
<dbReference type="AlphaFoldDB" id="A0A1W1D8V1"/>
<gene>
    <name evidence="1" type="ORF">MNB_SUP05-4-582</name>
</gene>
<dbReference type="EMBL" id="FPHR01000013">
    <property type="protein sequence ID" value="SFV76940.1"/>
    <property type="molecule type" value="Genomic_DNA"/>
</dbReference>
<evidence type="ECO:0000313" key="1">
    <source>
        <dbReference type="EMBL" id="SFV76940.1"/>
    </source>
</evidence>
<protein>
    <submittedName>
        <fullName evidence="1">Uncharacterized protein</fullName>
    </submittedName>
</protein>
<reference evidence="1" key="1">
    <citation type="submission" date="2016-10" db="EMBL/GenBank/DDBJ databases">
        <authorList>
            <person name="de Groot N.N."/>
        </authorList>
    </citation>
    <scope>NUCLEOTIDE SEQUENCE</scope>
</reference>
<organism evidence="1">
    <name type="scientific">hydrothermal vent metagenome</name>
    <dbReference type="NCBI Taxonomy" id="652676"/>
    <lineage>
        <taxon>unclassified sequences</taxon>
        <taxon>metagenomes</taxon>
        <taxon>ecological metagenomes</taxon>
    </lineage>
</organism>
<sequence length="324" mass="37951">MNKYKLVNGDRAEEFIQELDTMSFYKNSELTKIEGAIKDTYFGELPRVFDNTNIIEWVARHISQKWTGTKKEKLLIQRLTKVPETFTVFKSDNGMTHSYDEFLLLCIQYSKLKDEFNKLNKNIEIIRRHQSTNSNTSLNTYLKRDTLNYNQALFLLLGLNPKALIEMALISILDYANHKDTDHMLFGILFNSEEYGLFSSAFRKIDGKNFIIGNIVFTEQLIGWLINKELIETVNIEILSKNTKPQNEYLAWQKNYNLVVALVALESNEEKDLKKILQHERTVFYQSINSKLMPTYKGGENKPTPKTLKNNIEEYQKYQKQLEL</sequence>